<organism evidence="2 3">
    <name type="scientific">Halorubrum ezzemoulense</name>
    <name type="common">Halorubrum chaoviator</name>
    <dbReference type="NCBI Taxonomy" id="337243"/>
    <lineage>
        <taxon>Archaea</taxon>
        <taxon>Methanobacteriati</taxon>
        <taxon>Methanobacteriota</taxon>
        <taxon>Stenosarchaea group</taxon>
        <taxon>Halobacteria</taxon>
        <taxon>Halobacteriales</taxon>
        <taxon>Haloferacaceae</taxon>
        <taxon>Halorubrum</taxon>
    </lineage>
</organism>
<dbReference type="Proteomes" id="UP001210528">
    <property type="component" value="Unassembled WGS sequence"/>
</dbReference>
<evidence type="ECO:0000313" key="2">
    <source>
        <dbReference type="EMBL" id="MDB2292876.1"/>
    </source>
</evidence>
<name>A0ABT4Z406_HALEZ</name>
<feature type="region of interest" description="Disordered" evidence="1">
    <location>
        <begin position="1"/>
        <end position="42"/>
    </location>
</feature>
<reference evidence="2 3" key="1">
    <citation type="submission" date="2023-01" db="EMBL/GenBank/DDBJ databases">
        <title>Halorubrum ezzemoulense from Santa Pola, Spain.</title>
        <authorList>
            <person name="Feng Y."/>
            <person name="Louyakis A.S."/>
            <person name="Gogarten J.P."/>
        </authorList>
    </citation>
    <scope>NUCLEOTIDE SEQUENCE [LARGE SCALE GENOMIC DNA]</scope>
    <source>
        <strain evidence="2 3">AMM015</strain>
    </source>
</reference>
<sequence>MTRDLGTAARGVSGTATRPPRAIDAMSGETTTADRRSRRTGR</sequence>
<gene>
    <name evidence="2" type="ORF">PM085_11300</name>
</gene>
<protein>
    <submittedName>
        <fullName evidence="2">Uncharacterized protein</fullName>
    </submittedName>
</protein>
<dbReference type="RefSeq" id="WP_254921744.1">
    <property type="nucleotide sequence ID" value="NZ_CP034940.1"/>
</dbReference>
<comment type="caution">
    <text evidence="2">The sequence shown here is derived from an EMBL/GenBank/DDBJ whole genome shotgun (WGS) entry which is preliminary data.</text>
</comment>
<dbReference type="GeneID" id="79387316"/>
<evidence type="ECO:0000256" key="1">
    <source>
        <dbReference type="SAM" id="MobiDB-lite"/>
    </source>
</evidence>
<proteinExistence type="predicted"/>
<accession>A0ABT4Z406</accession>
<keyword evidence="3" id="KW-1185">Reference proteome</keyword>
<dbReference type="EMBL" id="JAQLUK010000010">
    <property type="protein sequence ID" value="MDB2292876.1"/>
    <property type="molecule type" value="Genomic_DNA"/>
</dbReference>
<evidence type="ECO:0000313" key="3">
    <source>
        <dbReference type="Proteomes" id="UP001210528"/>
    </source>
</evidence>